<dbReference type="Proteomes" id="UP000000463">
    <property type="component" value="Segment"/>
</dbReference>
<keyword evidence="1" id="KW-0175">Coiled coil</keyword>
<sequence>MPEVLSPESYASIQELARDAQRDLQAAQDQLKVKAREVRLKLWAVSDAESDAKRLIADAERAHLNAKQDFRAYQAHAEKMADRVHKLNDLIRQNNIDQHPHKASALNWAEAHPEYTLDLTQSYKVLVNRAGRYIGEVSCIRPHVDTWTFLFAPYRCVEMKAIGPFEYLEDALDAATTVTPYEPDIHTDAAFGAGVADKAFLPPVYSPTFEQAGIDNNNAACAVAEGA</sequence>
<proteinExistence type="predicted"/>
<evidence type="ECO:0000313" key="3">
    <source>
        <dbReference type="Proteomes" id="UP000000463"/>
    </source>
</evidence>
<dbReference type="RefSeq" id="YP_006988284.1">
    <property type="nucleotide sequence ID" value="NC_019406.1"/>
</dbReference>
<evidence type="ECO:0000313" key="2">
    <source>
        <dbReference type="EMBL" id="AFU87920.1"/>
    </source>
</evidence>
<dbReference type="KEGG" id="vg:13994979"/>
<organism evidence="2 3">
    <name type="scientific">Caulobacter phage CcrColossus</name>
    <dbReference type="NCBI Taxonomy" id="1211640"/>
    <lineage>
        <taxon>Viruses</taxon>
        <taxon>Duplodnaviria</taxon>
        <taxon>Heunggongvirae</taxon>
        <taxon>Uroviricota</taxon>
        <taxon>Caudoviricetes</taxon>
        <taxon>Jeanschmidtviridae</taxon>
        <taxon>Colossusvirus</taxon>
        <taxon>Colossusvirus colossus</taxon>
    </lineage>
</organism>
<name>K4JUC0_9CAUD</name>
<dbReference type="EMBL" id="JX100810">
    <property type="protein sequence ID" value="AFU87920.1"/>
    <property type="molecule type" value="Genomic_DNA"/>
</dbReference>
<feature type="coiled-coil region" evidence="1">
    <location>
        <begin position="10"/>
        <end position="37"/>
    </location>
</feature>
<protein>
    <submittedName>
        <fullName evidence="2">Uncharacterized protein</fullName>
    </submittedName>
</protein>
<dbReference type="GeneID" id="13994979"/>
<gene>
    <name evidence="2" type="ORF">CcrColossus_gp050</name>
</gene>
<evidence type="ECO:0000256" key="1">
    <source>
        <dbReference type="SAM" id="Coils"/>
    </source>
</evidence>
<reference evidence="2 3" key="1">
    <citation type="journal article" date="2012" name="BMC Genomics">
        <title>The Caulobacter crescentus phage phiCbK: genomics of a canonical phage.</title>
        <authorList>
            <person name="Gill J.J."/>
            <person name="Berry J.D."/>
            <person name="Russell W.K."/>
            <person name="Lessor L."/>
            <person name="Escobar Garcia D.A."/>
            <person name="Hernandez D."/>
            <person name="Kane A."/>
            <person name="Keene J."/>
            <person name="Maddox M."/>
            <person name="Martin R."/>
            <person name="Mohan S."/>
            <person name="Thorn A.M."/>
            <person name="Russell D.H."/>
            <person name="Young R."/>
        </authorList>
    </citation>
    <scope>NUCLEOTIDE SEQUENCE [LARGE SCALE GENOMIC DNA]</scope>
</reference>
<accession>K4JUC0</accession>
<keyword evidence="3" id="KW-1185">Reference proteome</keyword>